<dbReference type="CDD" id="cd05236">
    <property type="entry name" value="FAR-N_SDR_e"/>
    <property type="match status" value="1"/>
</dbReference>
<feature type="coiled-coil region" evidence="5">
    <location>
        <begin position="197"/>
        <end position="224"/>
    </location>
</feature>
<dbReference type="EC" id="1.2.1.84" evidence="4"/>
<protein>
    <recommendedName>
        <fullName evidence="4">Fatty acyl-CoA reductase</fullName>
        <ecNumber evidence="4">1.2.1.84</ecNumber>
    </recommendedName>
</protein>
<reference evidence="8 9" key="1">
    <citation type="submission" date="2020-04" db="EMBL/GenBank/DDBJ databases">
        <title>Plant Genome Project.</title>
        <authorList>
            <person name="Zhang R.-G."/>
        </authorList>
    </citation>
    <scope>NUCLEOTIDE SEQUENCE [LARGE SCALE GENOMIC DNA]</scope>
    <source>
        <strain evidence="8">YNK0</strain>
        <tissue evidence="8">Leaf</tissue>
    </source>
</reference>
<keyword evidence="4" id="KW-0812">Transmembrane</keyword>
<dbReference type="InterPro" id="IPR013120">
    <property type="entry name" value="FAR_NAD-bd"/>
</dbReference>
<evidence type="ECO:0000256" key="3">
    <source>
        <dbReference type="ARBA" id="ARBA00023098"/>
    </source>
</evidence>
<dbReference type="Proteomes" id="UP000655225">
    <property type="component" value="Unassembled WGS sequence"/>
</dbReference>
<dbReference type="GO" id="GO:0102965">
    <property type="term" value="F:alcohol-forming long-chain fatty acyl-CoA reductase activity"/>
    <property type="evidence" value="ECO:0007669"/>
    <property type="project" value="UniProtKB-EC"/>
</dbReference>
<keyword evidence="5" id="KW-0175">Coiled coil</keyword>
<comment type="caution">
    <text evidence="8">The sequence shown here is derived from an EMBL/GenBank/DDBJ whole genome shotgun (WGS) entry which is preliminary data.</text>
</comment>
<evidence type="ECO:0000313" key="8">
    <source>
        <dbReference type="EMBL" id="KAF8403252.1"/>
    </source>
</evidence>
<feature type="domain" description="Thioester reductase (TE)" evidence="7">
    <location>
        <begin position="36"/>
        <end position="330"/>
    </location>
</feature>
<accession>A0A834ZIG0</accession>
<evidence type="ECO:0000259" key="7">
    <source>
        <dbReference type="Pfam" id="PF07993"/>
    </source>
</evidence>
<dbReference type="SUPFAM" id="SSF51735">
    <property type="entry name" value="NAD(P)-binding Rossmann-fold domains"/>
    <property type="match status" value="1"/>
</dbReference>
<dbReference type="GO" id="GO:0080019">
    <property type="term" value="F:alcohol-forming very long-chain fatty acyl-CoA reductase activity"/>
    <property type="evidence" value="ECO:0007669"/>
    <property type="project" value="InterPro"/>
</dbReference>
<comment type="function">
    <text evidence="4">Catalyzes the reduction of fatty acyl-CoA to fatty alcohols.</text>
</comment>
<keyword evidence="2 4" id="KW-0444">Lipid biosynthesis</keyword>
<comment type="similarity">
    <text evidence="1 4">Belongs to the fatty acyl-CoA reductase family.</text>
</comment>
<evidence type="ECO:0000256" key="2">
    <source>
        <dbReference type="ARBA" id="ARBA00022516"/>
    </source>
</evidence>
<dbReference type="Pfam" id="PF07993">
    <property type="entry name" value="NAD_binding_4"/>
    <property type="match status" value="1"/>
</dbReference>
<feature type="domain" description="Fatty acyl-CoA reductase C-terminal" evidence="6">
    <location>
        <begin position="404"/>
        <end position="502"/>
    </location>
</feature>
<dbReference type="PANTHER" id="PTHR11011:SF99">
    <property type="entry name" value="FATTY ACYL-COA REDUCTASE 3"/>
    <property type="match status" value="1"/>
</dbReference>
<dbReference type="GO" id="GO:0010345">
    <property type="term" value="P:suberin biosynthetic process"/>
    <property type="evidence" value="ECO:0007669"/>
    <property type="project" value="TreeGrafter"/>
</dbReference>
<dbReference type="OMA" id="HDTAARY"/>
<comment type="catalytic activity">
    <reaction evidence="4">
        <text>a long-chain fatty acyl-CoA + 2 NADPH + 2 H(+) = a long-chain primary fatty alcohol + 2 NADP(+) + CoA</text>
        <dbReference type="Rhea" id="RHEA:52716"/>
        <dbReference type="ChEBI" id="CHEBI:15378"/>
        <dbReference type="ChEBI" id="CHEBI:57287"/>
        <dbReference type="ChEBI" id="CHEBI:57783"/>
        <dbReference type="ChEBI" id="CHEBI:58349"/>
        <dbReference type="ChEBI" id="CHEBI:77396"/>
        <dbReference type="ChEBI" id="CHEBI:83139"/>
        <dbReference type="EC" id="1.2.1.84"/>
    </reaction>
</comment>
<dbReference type="InterPro" id="IPR033640">
    <property type="entry name" value="FAR_C"/>
</dbReference>
<organism evidence="8 9">
    <name type="scientific">Tetracentron sinense</name>
    <name type="common">Spur-leaf</name>
    <dbReference type="NCBI Taxonomy" id="13715"/>
    <lineage>
        <taxon>Eukaryota</taxon>
        <taxon>Viridiplantae</taxon>
        <taxon>Streptophyta</taxon>
        <taxon>Embryophyta</taxon>
        <taxon>Tracheophyta</taxon>
        <taxon>Spermatophyta</taxon>
        <taxon>Magnoliopsida</taxon>
        <taxon>Trochodendrales</taxon>
        <taxon>Trochodendraceae</taxon>
        <taxon>Tetracentron</taxon>
    </lineage>
</organism>
<gene>
    <name evidence="8" type="ORF">HHK36_011353</name>
</gene>
<evidence type="ECO:0000256" key="5">
    <source>
        <dbReference type="SAM" id="Coils"/>
    </source>
</evidence>
<dbReference type="InterPro" id="IPR036291">
    <property type="entry name" value="NAD(P)-bd_dom_sf"/>
</dbReference>
<sequence length="502" mass="57225">MKSERDTFVLYVSGVMTMSRLSGAGTLELSLSEIIFVEKVLRIQPNVKRLFLLLRAADSNSATQRLRNEVIEKEVFRVLRERHGFSFDSFIWDKVTPVPGDIACENLGVKDSYLREEICREIDIVVNIAATTNFDERYDVALGINTLGAKHVLDFAKKCPKLQMLLHVSTAYVSGEKEGLIIEKPFYMGETLNGTPVLDMEVELKLAEERLNELRSEEATEEAEGVAMKEMGIQRARLNGWPNTYVFTKAMGEMVLGHLRNNIPLVIIRPTIITSTYREPFPGWVEGVRTVDSFIVAYGKGKSTCFLGDPESIIDAKITQIPGDMVVNSMIVAMVAHANQPGEFIYQVGSSARNPMKIGMLPGVGYRYFSQNPWISKDGKPIKVRKATLLNTVASFRRFMAIHYILPLKGLIVVNMVFCQYFRNVYNDHNRKIQYAMRLVELYNPYLFFNGVFDDLNSEKLRIAVRENGVETDMFYFDPTCIDWDDYFMNIHIPGLVRYVFK</sequence>
<evidence type="ECO:0000256" key="4">
    <source>
        <dbReference type="RuleBase" id="RU363097"/>
    </source>
</evidence>
<dbReference type="PANTHER" id="PTHR11011">
    <property type="entry name" value="MALE STERILITY PROTEIN 2-RELATED"/>
    <property type="match status" value="1"/>
</dbReference>
<keyword evidence="4" id="KW-0472">Membrane</keyword>
<dbReference type="Pfam" id="PF03015">
    <property type="entry name" value="Sterile"/>
    <property type="match status" value="1"/>
</dbReference>
<evidence type="ECO:0000313" key="9">
    <source>
        <dbReference type="Proteomes" id="UP000655225"/>
    </source>
</evidence>
<dbReference type="AlphaFoldDB" id="A0A834ZIG0"/>
<name>A0A834ZIG0_TETSI</name>
<keyword evidence="3 4" id="KW-0443">Lipid metabolism</keyword>
<dbReference type="EMBL" id="JABCRI010000007">
    <property type="protein sequence ID" value="KAF8403252.1"/>
    <property type="molecule type" value="Genomic_DNA"/>
</dbReference>
<keyword evidence="4" id="KW-0560">Oxidoreductase</keyword>
<proteinExistence type="inferred from homology"/>
<dbReference type="Gene3D" id="3.40.50.720">
    <property type="entry name" value="NAD(P)-binding Rossmann-like Domain"/>
    <property type="match status" value="1"/>
</dbReference>
<evidence type="ECO:0000259" key="6">
    <source>
        <dbReference type="Pfam" id="PF03015"/>
    </source>
</evidence>
<dbReference type="GO" id="GO:0035336">
    <property type="term" value="P:long-chain fatty-acyl-CoA metabolic process"/>
    <property type="evidence" value="ECO:0007669"/>
    <property type="project" value="TreeGrafter"/>
</dbReference>
<evidence type="ECO:0000256" key="1">
    <source>
        <dbReference type="ARBA" id="ARBA00005928"/>
    </source>
</evidence>
<dbReference type="InterPro" id="IPR026055">
    <property type="entry name" value="FAR"/>
</dbReference>
<keyword evidence="9" id="KW-1185">Reference proteome</keyword>
<dbReference type="OrthoDB" id="429813at2759"/>
<keyword evidence="4" id="KW-1133">Transmembrane helix</keyword>
<dbReference type="CDD" id="cd09071">
    <property type="entry name" value="FAR_C"/>
    <property type="match status" value="1"/>
</dbReference>
<feature type="transmembrane region" description="Helical" evidence="4">
    <location>
        <begin position="401"/>
        <end position="422"/>
    </location>
</feature>
<keyword evidence="4" id="KW-0521">NADP</keyword>